<dbReference type="Proteomes" id="UP001597373">
    <property type="component" value="Unassembled WGS sequence"/>
</dbReference>
<sequence length="55" mass="6305">MRITASVEEIFHFAYIEASRYYSPKLGRACEIEDLIAYLAENTGFRKNDGDRMAA</sequence>
<evidence type="ECO:0000313" key="2">
    <source>
        <dbReference type="Proteomes" id="UP001597373"/>
    </source>
</evidence>
<accession>A0ABW5DIW2</accession>
<gene>
    <name evidence="1" type="ORF">ACFSMZ_11970</name>
</gene>
<dbReference type="EMBL" id="JBHUIR010000040">
    <property type="protein sequence ID" value="MFD2260475.1"/>
    <property type="molecule type" value="Genomic_DNA"/>
</dbReference>
<comment type="caution">
    <text evidence="1">The sequence shown here is derived from an EMBL/GenBank/DDBJ whole genome shotgun (WGS) entry which is preliminary data.</text>
</comment>
<organism evidence="1 2">
    <name type="scientific">Chelativorans composti</name>
    <dbReference type="NCBI Taxonomy" id="768533"/>
    <lineage>
        <taxon>Bacteria</taxon>
        <taxon>Pseudomonadati</taxon>
        <taxon>Pseudomonadota</taxon>
        <taxon>Alphaproteobacteria</taxon>
        <taxon>Hyphomicrobiales</taxon>
        <taxon>Phyllobacteriaceae</taxon>
        <taxon>Chelativorans</taxon>
    </lineage>
</organism>
<evidence type="ECO:0000313" key="1">
    <source>
        <dbReference type="EMBL" id="MFD2260475.1"/>
    </source>
</evidence>
<dbReference type="RefSeq" id="WP_345099256.1">
    <property type="nucleotide sequence ID" value="NZ_BAABGS010000035.1"/>
</dbReference>
<protein>
    <submittedName>
        <fullName evidence="1">Uncharacterized protein</fullName>
    </submittedName>
</protein>
<keyword evidence="2" id="KW-1185">Reference proteome</keyword>
<proteinExistence type="predicted"/>
<name>A0ABW5DIW2_9HYPH</name>
<reference evidence="2" key="1">
    <citation type="journal article" date="2019" name="Int. J. Syst. Evol. Microbiol.">
        <title>The Global Catalogue of Microorganisms (GCM) 10K type strain sequencing project: providing services to taxonomists for standard genome sequencing and annotation.</title>
        <authorList>
            <consortium name="The Broad Institute Genomics Platform"/>
            <consortium name="The Broad Institute Genome Sequencing Center for Infectious Disease"/>
            <person name="Wu L."/>
            <person name="Ma J."/>
        </authorList>
    </citation>
    <scope>NUCLEOTIDE SEQUENCE [LARGE SCALE GENOMIC DNA]</scope>
    <source>
        <strain evidence="2">KCTC 23707</strain>
    </source>
</reference>